<proteinExistence type="predicted"/>
<reference evidence="9" key="1">
    <citation type="journal article" date="2015" name="Genome Announc.">
        <title>Draft whole-genome sequence of the biocontrol agent Trichoderma harzianum T6776.</title>
        <authorList>
            <person name="Baroncelli R."/>
            <person name="Piaggeschi G."/>
            <person name="Fiorini L."/>
            <person name="Bertolini E."/>
            <person name="Zapparata A."/>
            <person name="Pe M.E."/>
            <person name="Sarrocco S."/>
            <person name="Vannacci G."/>
        </authorList>
    </citation>
    <scope>NUCLEOTIDE SEQUENCE [LARGE SCALE GENOMIC DNA]</scope>
    <source>
        <strain evidence="9">T6776</strain>
    </source>
</reference>
<dbReference type="AlphaFoldDB" id="A0A0F9XS75"/>
<dbReference type="Proteomes" id="UP000034112">
    <property type="component" value="Unassembled WGS sequence"/>
</dbReference>
<dbReference type="InterPro" id="IPR010666">
    <property type="entry name" value="Znf_GRF"/>
</dbReference>
<feature type="compositionally biased region" description="Polar residues" evidence="6">
    <location>
        <begin position="1"/>
        <end position="20"/>
    </location>
</feature>
<evidence type="ECO:0000259" key="7">
    <source>
        <dbReference type="PROSITE" id="PS51999"/>
    </source>
</evidence>
<feature type="region of interest" description="Disordered" evidence="6">
    <location>
        <begin position="228"/>
        <end position="312"/>
    </location>
</feature>
<protein>
    <recommendedName>
        <fullName evidence="7">GRF-type domain-containing protein</fullName>
    </recommendedName>
</protein>
<evidence type="ECO:0000313" key="8">
    <source>
        <dbReference type="EMBL" id="KKP07546.1"/>
    </source>
</evidence>
<keyword evidence="1" id="KW-0479">Metal-binding</keyword>
<keyword evidence="3" id="KW-0862">Zinc</keyword>
<evidence type="ECO:0000256" key="5">
    <source>
        <dbReference type="SAM" id="Coils"/>
    </source>
</evidence>
<dbReference type="Pfam" id="PF06839">
    <property type="entry name" value="Zn_ribbon_GRF"/>
    <property type="match status" value="1"/>
</dbReference>
<feature type="compositionally biased region" description="Low complexity" evidence="6">
    <location>
        <begin position="282"/>
        <end position="298"/>
    </location>
</feature>
<feature type="region of interest" description="Disordered" evidence="6">
    <location>
        <begin position="1"/>
        <end position="21"/>
    </location>
</feature>
<organism evidence="8 9">
    <name type="scientific">Trichoderma harzianum</name>
    <name type="common">Hypocrea lixii</name>
    <dbReference type="NCBI Taxonomy" id="5544"/>
    <lineage>
        <taxon>Eukaryota</taxon>
        <taxon>Fungi</taxon>
        <taxon>Dikarya</taxon>
        <taxon>Ascomycota</taxon>
        <taxon>Pezizomycotina</taxon>
        <taxon>Sordariomycetes</taxon>
        <taxon>Hypocreomycetidae</taxon>
        <taxon>Hypocreales</taxon>
        <taxon>Hypocreaceae</taxon>
        <taxon>Trichoderma</taxon>
    </lineage>
</organism>
<sequence length="416" mass="45781">MATTTPSSNRFHNVYPSTPSSEKRRLKGLWQRNEWWCNCDPRAKAVPRAVTADTPNLGKWFWACPLRGPGGCGFFLWFEEAKLREISLFGDRSGATPSKQPSFTQTRLTDIGFEILGGDRRRSDPGNLLAGEMDGEREDAKPPQRVSSSQPEAEMASVDRDKGKGRAVDTGSAGYEPLTPGPSTGAKRKYDVFAEDDFDDLGSDEERQLADMTDKSVEKFIRSQAYDDLKAADGQDDVLASSSRPVARTLFPQAQSSKRSKSVSFEEPEVFPPTPTKSKDAQSSPTNTQQTTPPSSMDAPPPPPPVPSSAMTATQLNDDDEREDGDDVTEQVMSLLQTQSIKPSVLESVRNVLAVSTRRTRGIAMGRDSARAALSEKKIKIARLQERIAVLENEKQSLNGQITNIKASLMKMYEDN</sequence>
<evidence type="ECO:0000256" key="4">
    <source>
        <dbReference type="PROSITE-ProRule" id="PRU01343"/>
    </source>
</evidence>
<keyword evidence="5" id="KW-0175">Coiled coil</keyword>
<gene>
    <name evidence="8" type="ORF">THAR02_00342</name>
</gene>
<dbReference type="OrthoDB" id="430051at2759"/>
<dbReference type="EMBL" id="JOKZ01000005">
    <property type="protein sequence ID" value="KKP07546.1"/>
    <property type="molecule type" value="Genomic_DNA"/>
</dbReference>
<dbReference type="GO" id="GO:0008270">
    <property type="term" value="F:zinc ion binding"/>
    <property type="evidence" value="ECO:0007669"/>
    <property type="project" value="UniProtKB-KW"/>
</dbReference>
<feature type="region of interest" description="Disordered" evidence="6">
    <location>
        <begin position="115"/>
        <end position="189"/>
    </location>
</feature>
<name>A0A0F9XS75_TRIHA</name>
<evidence type="ECO:0000256" key="3">
    <source>
        <dbReference type="ARBA" id="ARBA00022833"/>
    </source>
</evidence>
<dbReference type="OMA" id="WFWTCAQ"/>
<comment type="caution">
    <text evidence="8">The sequence shown here is derived from an EMBL/GenBank/DDBJ whole genome shotgun (WGS) entry which is preliminary data.</text>
</comment>
<keyword evidence="2 4" id="KW-0863">Zinc-finger</keyword>
<feature type="coiled-coil region" evidence="5">
    <location>
        <begin position="367"/>
        <end position="408"/>
    </location>
</feature>
<evidence type="ECO:0000256" key="6">
    <source>
        <dbReference type="SAM" id="MobiDB-lite"/>
    </source>
</evidence>
<dbReference type="PROSITE" id="PS51999">
    <property type="entry name" value="ZF_GRF"/>
    <property type="match status" value="1"/>
</dbReference>
<feature type="compositionally biased region" description="Basic and acidic residues" evidence="6">
    <location>
        <begin position="157"/>
        <end position="167"/>
    </location>
</feature>
<evidence type="ECO:0000313" key="9">
    <source>
        <dbReference type="Proteomes" id="UP000034112"/>
    </source>
</evidence>
<accession>A0A0F9XS75</accession>
<evidence type="ECO:0000256" key="2">
    <source>
        <dbReference type="ARBA" id="ARBA00022771"/>
    </source>
</evidence>
<feature type="domain" description="GRF-type" evidence="7">
    <location>
        <begin position="37"/>
        <end position="81"/>
    </location>
</feature>
<evidence type="ECO:0000256" key="1">
    <source>
        <dbReference type="ARBA" id="ARBA00022723"/>
    </source>
</evidence>